<dbReference type="Proteomes" id="UP000078576">
    <property type="component" value="Unassembled WGS sequence"/>
</dbReference>
<name>A0A194V2C7_CYTMA</name>
<feature type="compositionally biased region" description="Polar residues" evidence="1">
    <location>
        <begin position="43"/>
        <end position="52"/>
    </location>
</feature>
<keyword evidence="3" id="KW-1185">Reference proteome</keyword>
<feature type="region of interest" description="Disordered" evidence="1">
    <location>
        <begin position="28"/>
        <end position="60"/>
    </location>
</feature>
<gene>
    <name evidence="2" type="ORF">VP1G_05374</name>
</gene>
<sequence>MCAQPGQPIPEQEDNSTIWVIIQRPLHQHPRDQCDVEPEGESQAASGQSTPALNGAVPDPIARWLSERPAEAPWHKLQACRIVDHTDTNQNLVLSSTGATMSSREH</sequence>
<accession>A0A194V2C7</accession>
<proteinExistence type="predicted"/>
<evidence type="ECO:0000313" key="3">
    <source>
        <dbReference type="Proteomes" id="UP000078576"/>
    </source>
</evidence>
<organism evidence="2 3">
    <name type="scientific">Cytospora mali</name>
    <name type="common">Apple Valsa canker fungus</name>
    <name type="synonym">Valsa mali</name>
    <dbReference type="NCBI Taxonomy" id="578113"/>
    <lineage>
        <taxon>Eukaryota</taxon>
        <taxon>Fungi</taxon>
        <taxon>Dikarya</taxon>
        <taxon>Ascomycota</taxon>
        <taxon>Pezizomycotina</taxon>
        <taxon>Sordariomycetes</taxon>
        <taxon>Sordariomycetidae</taxon>
        <taxon>Diaporthales</taxon>
        <taxon>Cytosporaceae</taxon>
        <taxon>Cytospora</taxon>
    </lineage>
</organism>
<evidence type="ECO:0000256" key="1">
    <source>
        <dbReference type="SAM" id="MobiDB-lite"/>
    </source>
</evidence>
<dbReference type="EMBL" id="KN714708">
    <property type="protein sequence ID" value="KUI58063.1"/>
    <property type="molecule type" value="Genomic_DNA"/>
</dbReference>
<protein>
    <submittedName>
        <fullName evidence="2">Uncharacterized protein</fullName>
    </submittedName>
</protein>
<evidence type="ECO:0000313" key="2">
    <source>
        <dbReference type="EMBL" id="KUI58063.1"/>
    </source>
</evidence>
<dbReference type="OrthoDB" id="10515061at2759"/>
<dbReference type="AlphaFoldDB" id="A0A194V2C7"/>
<reference evidence="3" key="1">
    <citation type="submission" date="2014-12" db="EMBL/GenBank/DDBJ databases">
        <title>Genome Sequence of Valsa Canker Pathogens Uncovers a Specific Adaption of Colonization on Woody Bark.</title>
        <authorList>
            <person name="Yin Z."/>
            <person name="Liu H."/>
            <person name="Gao X."/>
            <person name="Li Z."/>
            <person name="Song N."/>
            <person name="Ke X."/>
            <person name="Dai Q."/>
            <person name="Wu Y."/>
            <person name="Sun Y."/>
            <person name="Xu J.-R."/>
            <person name="Kang Z.K."/>
            <person name="Wang L."/>
            <person name="Huang L."/>
        </authorList>
    </citation>
    <scope>NUCLEOTIDE SEQUENCE [LARGE SCALE GENOMIC DNA]</scope>
    <source>
        <strain evidence="3">SXYL134</strain>
    </source>
</reference>